<dbReference type="Pfam" id="PF13365">
    <property type="entry name" value="Trypsin_2"/>
    <property type="match status" value="1"/>
</dbReference>
<dbReference type="InterPro" id="IPR036034">
    <property type="entry name" value="PDZ_sf"/>
</dbReference>
<reference evidence="1" key="2">
    <citation type="submission" date="2023-05" db="EMBL/GenBank/DDBJ databases">
        <authorList>
            <person name="Schelkunov M.I."/>
        </authorList>
    </citation>
    <scope>NUCLEOTIDE SEQUENCE</scope>
    <source>
        <strain evidence="1">Hsosn_3</strain>
        <tissue evidence="1">Leaf</tissue>
    </source>
</reference>
<reference evidence="1" key="1">
    <citation type="submission" date="2023-02" db="EMBL/GenBank/DDBJ databases">
        <title>Genome of toxic invasive species Heracleum sosnowskyi carries increased number of genes despite the absence of recent whole-genome duplications.</title>
        <authorList>
            <person name="Schelkunov M."/>
            <person name="Shtratnikova V."/>
            <person name="Makarenko M."/>
            <person name="Klepikova A."/>
            <person name="Omelchenko D."/>
            <person name="Novikova G."/>
            <person name="Obukhova E."/>
            <person name="Bogdanov V."/>
            <person name="Penin A."/>
            <person name="Logacheva M."/>
        </authorList>
    </citation>
    <scope>NUCLEOTIDE SEQUENCE</scope>
    <source>
        <strain evidence="1">Hsosn_3</strain>
        <tissue evidence="1">Leaf</tissue>
    </source>
</reference>
<dbReference type="SUPFAM" id="SSF50156">
    <property type="entry name" value="PDZ domain-like"/>
    <property type="match status" value="1"/>
</dbReference>
<proteinExistence type="predicted"/>
<evidence type="ECO:0008006" key="3">
    <source>
        <dbReference type="Google" id="ProtNLM"/>
    </source>
</evidence>
<protein>
    <recommendedName>
        <fullName evidence="3">PDZ domain-containing protein</fullName>
    </recommendedName>
</protein>
<comment type="caution">
    <text evidence="1">The sequence shown here is derived from an EMBL/GenBank/DDBJ whole genome shotgun (WGS) entry which is preliminary data.</text>
</comment>
<evidence type="ECO:0000313" key="2">
    <source>
        <dbReference type="Proteomes" id="UP001237642"/>
    </source>
</evidence>
<dbReference type="Proteomes" id="UP001237642">
    <property type="component" value="Unassembled WGS sequence"/>
</dbReference>
<dbReference type="Gene3D" id="2.40.10.120">
    <property type="match status" value="1"/>
</dbReference>
<dbReference type="PANTHER" id="PTHR47389:SF8">
    <property type="entry name" value="EXPRESSED PROTEIN"/>
    <property type="match status" value="1"/>
</dbReference>
<sequence>MASRERLVLRSGETLKQFLPIYLQRILKHYDSKPPPSGFPHLSPRDFHLHKDRSMTSAILKIAPSVVSVSVFAGVKRLLDCSGIVFEWDDSTCQATILTSAKLMRFPGKRDNYYFVVRLPSGKILLAEEHYVDYYHNIMTLKVSSDAKLDTVELHSSAPPIEEGVKVVALNRDFYTCRLSESSGTIHADYPYFGCELLRSSTCVGNEVGEGGPLINEMGHVCGINFFDGYQCVHPLPTSVILSCLDTWTSNGIVMQPWFGMTVIDISKLPYYALDKVARVRGDGTAVIKEVYEGSPADTAGVRPGDSVITLVSQVSYQDLPEALPRGLTSTQNEVSVSSATEYALALSSISKDLNDDSTIDIMVFLRNDSGEDVVVRSLNLRVNDKRFCSSLSEHEPNWHEPLFGSQAQPAYDVAINTNPCIF</sequence>
<accession>A0AAD8JH88</accession>
<dbReference type="PANTHER" id="PTHR47389">
    <property type="entry name" value="OS09G0436400 PROTEIN"/>
    <property type="match status" value="1"/>
</dbReference>
<keyword evidence="2" id="KW-1185">Reference proteome</keyword>
<dbReference type="InterPro" id="IPR009003">
    <property type="entry name" value="Peptidase_S1_PA"/>
</dbReference>
<name>A0AAD8JH88_9APIA</name>
<evidence type="ECO:0000313" key="1">
    <source>
        <dbReference type="EMBL" id="KAK1402581.1"/>
    </source>
</evidence>
<dbReference type="EMBL" id="JAUIZM010000001">
    <property type="protein sequence ID" value="KAK1402581.1"/>
    <property type="molecule type" value="Genomic_DNA"/>
</dbReference>
<dbReference type="AlphaFoldDB" id="A0AAD8JH88"/>
<organism evidence="1 2">
    <name type="scientific">Heracleum sosnowskyi</name>
    <dbReference type="NCBI Taxonomy" id="360622"/>
    <lineage>
        <taxon>Eukaryota</taxon>
        <taxon>Viridiplantae</taxon>
        <taxon>Streptophyta</taxon>
        <taxon>Embryophyta</taxon>
        <taxon>Tracheophyta</taxon>
        <taxon>Spermatophyta</taxon>
        <taxon>Magnoliopsida</taxon>
        <taxon>eudicotyledons</taxon>
        <taxon>Gunneridae</taxon>
        <taxon>Pentapetalae</taxon>
        <taxon>asterids</taxon>
        <taxon>campanulids</taxon>
        <taxon>Apiales</taxon>
        <taxon>Apiaceae</taxon>
        <taxon>Apioideae</taxon>
        <taxon>apioid superclade</taxon>
        <taxon>Tordylieae</taxon>
        <taxon>Tordyliinae</taxon>
        <taxon>Heracleum</taxon>
    </lineage>
</organism>
<dbReference type="Gene3D" id="2.30.42.10">
    <property type="match status" value="1"/>
</dbReference>
<dbReference type="SUPFAM" id="SSF50494">
    <property type="entry name" value="Trypsin-like serine proteases"/>
    <property type="match status" value="1"/>
</dbReference>
<gene>
    <name evidence="1" type="ORF">POM88_002186</name>
</gene>